<evidence type="ECO:0000313" key="3">
    <source>
        <dbReference type="EMBL" id="SFW90431.1"/>
    </source>
</evidence>
<feature type="region of interest" description="Disordered" evidence="1">
    <location>
        <begin position="120"/>
        <end position="157"/>
    </location>
</feature>
<sequence>MRREEDRAGSQYGLDAMLTAPHFALVAADKHVQYLRDTRQRMDTSVRLCVVSLLGALEAVACLVTDGWWLLVALAPYALSYLAYRGAVAAADEYTTAVKTVIDLNRFALYESLNVARPRDTADERRTNEDPCGCRRGNASASFYRKPAPAPTPPGTP</sequence>
<evidence type="ECO:0000313" key="4">
    <source>
        <dbReference type="Proteomes" id="UP000182740"/>
    </source>
</evidence>
<evidence type="ECO:0000256" key="1">
    <source>
        <dbReference type="SAM" id="MobiDB-lite"/>
    </source>
</evidence>
<evidence type="ECO:0000256" key="2">
    <source>
        <dbReference type="SAM" id="Phobius"/>
    </source>
</evidence>
<feature type="compositionally biased region" description="Pro residues" evidence="1">
    <location>
        <begin position="148"/>
        <end position="157"/>
    </location>
</feature>
<accession>A0A1K1T262</accession>
<feature type="compositionally biased region" description="Basic and acidic residues" evidence="1">
    <location>
        <begin position="120"/>
        <end position="133"/>
    </location>
</feature>
<dbReference type="STRING" id="546364.SAMN04489730_7566"/>
<protein>
    <recommendedName>
        <fullName evidence="5">SMODS and SLOG-associating 2TM effector domain-containing protein</fullName>
    </recommendedName>
</protein>
<dbReference type="AlphaFoldDB" id="A0A1K1T262"/>
<feature type="transmembrane region" description="Helical" evidence="2">
    <location>
        <begin position="44"/>
        <end position="61"/>
    </location>
</feature>
<organism evidence="3 4">
    <name type="scientific">Amycolatopsis australiensis</name>
    <dbReference type="NCBI Taxonomy" id="546364"/>
    <lineage>
        <taxon>Bacteria</taxon>
        <taxon>Bacillati</taxon>
        <taxon>Actinomycetota</taxon>
        <taxon>Actinomycetes</taxon>
        <taxon>Pseudonocardiales</taxon>
        <taxon>Pseudonocardiaceae</taxon>
        <taxon>Amycolatopsis</taxon>
    </lineage>
</organism>
<reference evidence="4" key="1">
    <citation type="submission" date="2016-11" db="EMBL/GenBank/DDBJ databases">
        <authorList>
            <person name="Varghese N."/>
            <person name="Submissions S."/>
        </authorList>
    </citation>
    <scope>NUCLEOTIDE SEQUENCE [LARGE SCALE GENOMIC DNA]</scope>
    <source>
        <strain evidence="4">DSM 44671</strain>
    </source>
</reference>
<evidence type="ECO:0008006" key="5">
    <source>
        <dbReference type="Google" id="ProtNLM"/>
    </source>
</evidence>
<name>A0A1K1T262_9PSEU</name>
<keyword evidence="2" id="KW-1133">Transmembrane helix</keyword>
<keyword evidence="2" id="KW-0472">Membrane</keyword>
<keyword evidence="4" id="KW-1185">Reference proteome</keyword>
<gene>
    <name evidence="3" type="ORF">SAMN04489730_7566</name>
</gene>
<dbReference type="Proteomes" id="UP000182740">
    <property type="component" value="Unassembled WGS sequence"/>
</dbReference>
<dbReference type="EMBL" id="FPJG01000006">
    <property type="protein sequence ID" value="SFW90431.1"/>
    <property type="molecule type" value="Genomic_DNA"/>
</dbReference>
<keyword evidence="2" id="KW-0812">Transmembrane</keyword>
<proteinExistence type="predicted"/>